<dbReference type="STRING" id="1297742.A176_002963"/>
<dbReference type="OrthoDB" id="5515148at2"/>
<keyword evidence="1" id="KW-0812">Transmembrane</keyword>
<keyword evidence="1" id="KW-0472">Membrane</keyword>
<evidence type="ECO:0000313" key="2">
    <source>
        <dbReference type="EMBL" id="AKQ66051.1"/>
    </source>
</evidence>
<dbReference type="PATRIC" id="fig|1297742.4.peg.2990"/>
<dbReference type="AlphaFoldDB" id="A0A0H4WRE2"/>
<keyword evidence="1" id="KW-1133">Transmembrane helix</keyword>
<feature type="transmembrane region" description="Helical" evidence="1">
    <location>
        <begin position="130"/>
        <end position="154"/>
    </location>
</feature>
<evidence type="ECO:0000313" key="3">
    <source>
        <dbReference type="Proteomes" id="UP000009026"/>
    </source>
</evidence>
<gene>
    <name evidence="2" type="ORF">A176_002963</name>
</gene>
<reference evidence="2 3" key="1">
    <citation type="journal article" date="2016" name="PLoS ONE">
        <title>Complete Genome Sequence and Comparative Genomics of a Novel Myxobacterium Myxococcus hansupus.</title>
        <authorList>
            <person name="Sharma G."/>
            <person name="Narwani T."/>
            <person name="Subramanian S."/>
        </authorList>
    </citation>
    <scope>NUCLEOTIDE SEQUENCE [LARGE SCALE GENOMIC DNA]</scope>
    <source>
        <strain evidence="3">mixupus</strain>
    </source>
</reference>
<dbReference type="KEGG" id="mym:A176_002963"/>
<accession>A0A0H4WRE2</accession>
<proteinExistence type="predicted"/>
<organism evidence="2 3">
    <name type="scientific">Pseudomyxococcus hansupus</name>
    <dbReference type="NCBI Taxonomy" id="1297742"/>
    <lineage>
        <taxon>Bacteria</taxon>
        <taxon>Pseudomonadati</taxon>
        <taxon>Myxococcota</taxon>
        <taxon>Myxococcia</taxon>
        <taxon>Myxococcales</taxon>
        <taxon>Cystobacterineae</taxon>
        <taxon>Myxococcaceae</taxon>
        <taxon>Pseudomyxococcus</taxon>
    </lineage>
</organism>
<feature type="transmembrane region" description="Helical" evidence="1">
    <location>
        <begin position="78"/>
        <end position="98"/>
    </location>
</feature>
<sequence>MNPDLCPDLEVLFTELDEGEGPALDHAAECEACSAVLEEHRLMEQDLYRLADPLPPPTLVASVMARVTAEPVPRRREVWSGLAILLTSMLGGLGYLVMSDQALGRLGTGLASVLVQGRPFVEGVLSGVNALWSTAGLTVACSLAFLLLTSLYGLKRLVGTGPTPSGA</sequence>
<protein>
    <submittedName>
        <fullName evidence="2">Uncharacterized protein</fullName>
    </submittedName>
</protein>
<evidence type="ECO:0000256" key="1">
    <source>
        <dbReference type="SAM" id="Phobius"/>
    </source>
</evidence>
<dbReference type="RefSeq" id="WP_002640761.1">
    <property type="nucleotide sequence ID" value="NZ_CP012109.1"/>
</dbReference>
<keyword evidence="3" id="KW-1185">Reference proteome</keyword>
<dbReference type="Proteomes" id="UP000009026">
    <property type="component" value="Chromosome"/>
</dbReference>
<dbReference type="EMBL" id="CP012109">
    <property type="protein sequence ID" value="AKQ66051.1"/>
    <property type="molecule type" value="Genomic_DNA"/>
</dbReference>
<name>A0A0H4WRE2_9BACT</name>